<feature type="transmembrane region" description="Helical" evidence="7">
    <location>
        <begin position="370"/>
        <end position="392"/>
    </location>
</feature>
<evidence type="ECO:0000259" key="9">
    <source>
        <dbReference type="Pfam" id="PF12704"/>
    </source>
</evidence>
<feature type="transmembrane region" description="Helical" evidence="7">
    <location>
        <begin position="286"/>
        <end position="310"/>
    </location>
</feature>
<reference evidence="10 11" key="1">
    <citation type="journal article" date="2019" name="Int. J. Syst. Evol. Microbiol.">
        <title>The Global Catalogue of Microorganisms (GCM) 10K type strain sequencing project: providing services to taxonomists for standard genome sequencing and annotation.</title>
        <authorList>
            <consortium name="The Broad Institute Genomics Platform"/>
            <consortium name="The Broad Institute Genome Sequencing Center for Infectious Disease"/>
            <person name="Wu L."/>
            <person name="Ma J."/>
        </authorList>
    </citation>
    <scope>NUCLEOTIDE SEQUENCE [LARGE SCALE GENOMIC DNA]</scope>
    <source>
        <strain evidence="10 11">JCM 13378</strain>
    </source>
</reference>
<accession>A0ABN0XH72</accession>
<evidence type="ECO:0000256" key="1">
    <source>
        <dbReference type="ARBA" id="ARBA00004651"/>
    </source>
</evidence>
<feature type="transmembrane region" description="Helical" evidence="7">
    <location>
        <begin position="21"/>
        <end position="42"/>
    </location>
</feature>
<dbReference type="Proteomes" id="UP001501757">
    <property type="component" value="Unassembled WGS sequence"/>
</dbReference>
<evidence type="ECO:0000256" key="3">
    <source>
        <dbReference type="ARBA" id="ARBA00022692"/>
    </source>
</evidence>
<dbReference type="PANTHER" id="PTHR30572:SF4">
    <property type="entry name" value="ABC TRANSPORTER PERMEASE YTRF"/>
    <property type="match status" value="1"/>
</dbReference>
<comment type="caution">
    <text evidence="10">The sequence shown here is derived from an EMBL/GenBank/DDBJ whole genome shotgun (WGS) entry which is preliminary data.</text>
</comment>
<feature type="domain" description="ABC3 transporter permease C-terminal" evidence="8">
    <location>
        <begin position="290"/>
        <end position="402"/>
    </location>
</feature>
<protein>
    <submittedName>
        <fullName evidence="10">ABC transporter permease</fullName>
    </submittedName>
</protein>
<evidence type="ECO:0000256" key="4">
    <source>
        <dbReference type="ARBA" id="ARBA00022989"/>
    </source>
</evidence>
<sequence length="409" mass="43612">MTNRKLLMGAWNNLSVNLMRSILTMLGIIIGVASVIIMLALGNGAKRQVDEQIRNLGGNVFVVFGGSFNSAGVRGQAGSLQRLTDADADAIEHNISAVVAAAPELRSNVQVISGNLNWATNVIGSDNRLLVAQNWTLSEGREFSAAELGRGAKVALIGETLRRELFGAGEAIGQTIRVNKLPVTVIGVLGAKGQSARGDDQDDVLIMPLDTVRKKISGINRANPKAIRSITVKVATQQDMPWVEEEMTRLLSQRLKSAGNDIPFRIRNLSEIVETRMQAMQVFNSLLAGVAAVSLLVGGIGIMNIMLVSVTERTREIGLRMAVGAKPGDILRQFLVESVLLCGVGGAIGIVIAALTCLVLAQGFAMAAVLQWQVAILSLGFSAVIGIFFGYYPARQAAGLQPIDALRYE</sequence>
<dbReference type="Pfam" id="PF02687">
    <property type="entry name" value="FtsX"/>
    <property type="match status" value="1"/>
</dbReference>
<keyword evidence="4 7" id="KW-1133">Transmembrane helix</keyword>
<feature type="domain" description="MacB-like periplasmic core" evidence="9">
    <location>
        <begin position="21"/>
        <end position="249"/>
    </location>
</feature>
<evidence type="ECO:0000256" key="6">
    <source>
        <dbReference type="ARBA" id="ARBA00038076"/>
    </source>
</evidence>
<name>A0ABN0XH72_9ALTE</name>
<dbReference type="Pfam" id="PF12704">
    <property type="entry name" value="MacB_PCD"/>
    <property type="match status" value="1"/>
</dbReference>
<feature type="transmembrane region" description="Helical" evidence="7">
    <location>
        <begin position="339"/>
        <end position="364"/>
    </location>
</feature>
<evidence type="ECO:0000256" key="5">
    <source>
        <dbReference type="ARBA" id="ARBA00023136"/>
    </source>
</evidence>
<dbReference type="InterPro" id="IPR025857">
    <property type="entry name" value="MacB_PCD"/>
</dbReference>
<dbReference type="EMBL" id="BAAAEI010000020">
    <property type="protein sequence ID" value="GAA0364143.1"/>
    <property type="molecule type" value="Genomic_DNA"/>
</dbReference>
<proteinExistence type="inferred from homology"/>
<keyword evidence="5 7" id="KW-0472">Membrane</keyword>
<keyword evidence="2" id="KW-1003">Cell membrane</keyword>
<keyword evidence="11" id="KW-1185">Reference proteome</keyword>
<dbReference type="InterPro" id="IPR050250">
    <property type="entry name" value="Macrolide_Exporter_MacB"/>
</dbReference>
<evidence type="ECO:0000256" key="7">
    <source>
        <dbReference type="SAM" id="Phobius"/>
    </source>
</evidence>
<gene>
    <name evidence="10" type="ORF">GCM10009092_30630</name>
</gene>
<dbReference type="PANTHER" id="PTHR30572">
    <property type="entry name" value="MEMBRANE COMPONENT OF TRANSPORTER-RELATED"/>
    <property type="match status" value="1"/>
</dbReference>
<evidence type="ECO:0000259" key="8">
    <source>
        <dbReference type="Pfam" id="PF02687"/>
    </source>
</evidence>
<comment type="similarity">
    <text evidence="6">Belongs to the ABC-4 integral membrane protein family.</text>
</comment>
<dbReference type="RefSeq" id="WP_343846102.1">
    <property type="nucleotide sequence ID" value="NZ_BAAAEI010000020.1"/>
</dbReference>
<organism evidence="10 11">
    <name type="scientific">Bowmanella denitrificans</name>
    <dbReference type="NCBI Taxonomy" id="366582"/>
    <lineage>
        <taxon>Bacteria</taxon>
        <taxon>Pseudomonadati</taxon>
        <taxon>Pseudomonadota</taxon>
        <taxon>Gammaproteobacteria</taxon>
        <taxon>Alteromonadales</taxon>
        <taxon>Alteromonadaceae</taxon>
        <taxon>Bowmanella</taxon>
    </lineage>
</organism>
<evidence type="ECO:0000256" key="2">
    <source>
        <dbReference type="ARBA" id="ARBA00022475"/>
    </source>
</evidence>
<evidence type="ECO:0000313" key="10">
    <source>
        <dbReference type="EMBL" id="GAA0364143.1"/>
    </source>
</evidence>
<evidence type="ECO:0000313" key="11">
    <source>
        <dbReference type="Proteomes" id="UP001501757"/>
    </source>
</evidence>
<dbReference type="InterPro" id="IPR003838">
    <property type="entry name" value="ABC3_permease_C"/>
</dbReference>
<comment type="subcellular location">
    <subcellularLocation>
        <location evidence="1">Cell membrane</location>
        <topology evidence="1">Multi-pass membrane protein</topology>
    </subcellularLocation>
</comment>
<keyword evidence="3 7" id="KW-0812">Transmembrane</keyword>